<dbReference type="AlphaFoldDB" id="A0AAD8RQ07"/>
<reference evidence="2" key="1">
    <citation type="submission" date="2023-07" db="EMBL/GenBank/DDBJ databases">
        <title>A chromosome-level genome assembly of Lolium multiflorum.</title>
        <authorList>
            <person name="Chen Y."/>
            <person name="Copetti D."/>
            <person name="Kolliker R."/>
            <person name="Studer B."/>
        </authorList>
    </citation>
    <scope>NUCLEOTIDE SEQUENCE</scope>
    <source>
        <strain evidence="2">02402/16</strain>
        <tissue evidence="2">Leaf</tissue>
    </source>
</reference>
<evidence type="ECO:0000313" key="3">
    <source>
        <dbReference type="Proteomes" id="UP001231189"/>
    </source>
</evidence>
<dbReference type="EMBL" id="JAUUTY010000005">
    <property type="protein sequence ID" value="KAK1628900.1"/>
    <property type="molecule type" value="Genomic_DNA"/>
</dbReference>
<sequence>MAAADRKHVQRISRDRYYIGRGEQNPLAEGMHQRVQGTISDMARHLRHCPGHGHSVRPRSRQDARRGGQNQLAEGSRLDRQQMKHGGTPAKWQSTTNPAMMRHPLGTTWLGAMLKWASAFKKKPWTLSDMARHLRHCLGHGHSVRPRSRQDARRGGQNQLAEGSRLDRQQMKHGGTPAKWQSTTNPAMMRHPENPRQYADGTTR</sequence>
<dbReference type="Proteomes" id="UP001231189">
    <property type="component" value="Unassembled WGS sequence"/>
</dbReference>
<evidence type="ECO:0000256" key="1">
    <source>
        <dbReference type="SAM" id="MobiDB-lite"/>
    </source>
</evidence>
<feature type="region of interest" description="Disordered" evidence="1">
    <location>
        <begin position="47"/>
        <end position="100"/>
    </location>
</feature>
<gene>
    <name evidence="2" type="ORF">QYE76_003215</name>
</gene>
<name>A0AAD8RQ07_LOLMU</name>
<keyword evidence="3" id="KW-1185">Reference proteome</keyword>
<organism evidence="2 3">
    <name type="scientific">Lolium multiflorum</name>
    <name type="common">Italian ryegrass</name>
    <name type="synonym">Lolium perenne subsp. multiflorum</name>
    <dbReference type="NCBI Taxonomy" id="4521"/>
    <lineage>
        <taxon>Eukaryota</taxon>
        <taxon>Viridiplantae</taxon>
        <taxon>Streptophyta</taxon>
        <taxon>Embryophyta</taxon>
        <taxon>Tracheophyta</taxon>
        <taxon>Spermatophyta</taxon>
        <taxon>Magnoliopsida</taxon>
        <taxon>Liliopsida</taxon>
        <taxon>Poales</taxon>
        <taxon>Poaceae</taxon>
        <taxon>BOP clade</taxon>
        <taxon>Pooideae</taxon>
        <taxon>Poodae</taxon>
        <taxon>Poeae</taxon>
        <taxon>Poeae Chloroplast Group 2 (Poeae type)</taxon>
        <taxon>Loliodinae</taxon>
        <taxon>Loliinae</taxon>
        <taxon>Lolium</taxon>
    </lineage>
</organism>
<feature type="compositionally biased region" description="Basic residues" evidence="1">
    <location>
        <begin position="47"/>
        <end position="59"/>
    </location>
</feature>
<proteinExistence type="predicted"/>
<protein>
    <submittedName>
        <fullName evidence="2">Uncharacterized protein</fullName>
    </submittedName>
</protein>
<feature type="region of interest" description="Disordered" evidence="1">
    <location>
        <begin position="141"/>
        <end position="204"/>
    </location>
</feature>
<accession>A0AAD8RQ07</accession>
<comment type="caution">
    <text evidence="2">The sequence shown here is derived from an EMBL/GenBank/DDBJ whole genome shotgun (WGS) entry which is preliminary data.</text>
</comment>
<evidence type="ECO:0000313" key="2">
    <source>
        <dbReference type="EMBL" id="KAK1628900.1"/>
    </source>
</evidence>